<gene>
    <name evidence="4" type="ORF">L0M14_04055</name>
</gene>
<sequence length="491" mass="55192">MHPRLHEAEDVLIRVASLHRDPSLLHDWQKRALNQAARELMLAQSSDWTFMIDAQTVTEYAANRITRHLEHVHDLIRRFEQASSALLPEPAKQASIHSLADLVTRLEKAAPIFPEADYTNYSSSPNSKWRPELWSTHNPLSDEPAGLRILMLAWEFPPRVIGGLARAVCDLSRQLAASGHRVHVITCQAEDAPAYAVDELVHVHRVPILQSIQAVPFLDWVFQMNLAFAECVQNLVQGGFDFDIIHAHDWLVYYAARESKEVLSKPLVATIHATEYGRSQGQLESNTQLRIHELERKLTQTADLVIVCSQYMKEEVQYVFELPESKVVPISNGVRANPLFKQQHKPTKAQLQEALSHTSEPDRILCFLGRLVYEKGVHVLIDAMKLLLKRYPQVKLIIAGDGPVLDTLRSQSVRWGDRICFTGFLDEQDKACLLSKAELCIFPSLYEPFGLVALEAMSSGTPLVVSSVGGLAEIVEHGFDGFTVPPEMSMP</sequence>
<protein>
    <submittedName>
        <fullName evidence="4">DUF1957 domain-containing protein</fullName>
    </submittedName>
</protein>
<evidence type="ECO:0000313" key="5">
    <source>
        <dbReference type="Proteomes" id="UP001649230"/>
    </source>
</evidence>
<dbReference type="Gene3D" id="1.20.1430.10">
    <property type="entry name" value="Families 57/38 glycoside transferase, middle domain"/>
    <property type="match status" value="1"/>
</dbReference>
<dbReference type="SUPFAM" id="SSF88688">
    <property type="entry name" value="Families 57/38 glycoside transferase middle domain"/>
    <property type="match status" value="1"/>
</dbReference>
<dbReference type="Pfam" id="PF00534">
    <property type="entry name" value="Glycos_transf_1"/>
    <property type="match status" value="1"/>
</dbReference>
<dbReference type="Gene3D" id="3.40.50.2000">
    <property type="entry name" value="Glycogen Phosphorylase B"/>
    <property type="match status" value="2"/>
</dbReference>
<name>A0ABY3SQJ3_9BACL</name>
<dbReference type="InterPro" id="IPR015293">
    <property type="entry name" value="BE_C"/>
</dbReference>
<dbReference type="SUPFAM" id="SSF53756">
    <property type="entry name" value="UDP-Glycosyltransferase/glycogen phosphorylase"/>
    <property type="match status" value="1"/>
</dbReference>
<dbReference type="PANTHER" id="PTHR45947">
    <property type="entry name" value="SULFOQUINOVOSYL TRANSFERASE SQD2"/>
    <property type="match status" value="1"/>
</dbReference>
<organism evidence="4 5">
    <name type="scientific">Paenibacillus hexagrammi</name>
    <dbReference type="NCBI Taxonomy" id="2908839"/>
    <lineage>
        <taxon>Bacteria</taxon>
        <taxon>Bacillati</taxon>
        <taxon>Bacillota</taxon>
        <taxon>Bacilli</taxon>
        <taxon>Bacillales</taxon>
        <taxon>Paenibacillaceae</taxon>
        <taxon>Paenibacillus</taxon>
    </lineage>
</organism>
<dbReference type="CDD" id="cd03801">
    <property type="entry name" value="GT4_PimA-like"/>
    <property type="match status" value="1"/>
</dbReference>
<feature type="domain" description="1,4-alpha-glucan branching enzyme C-terminal" evidence="2">
    <location>
        <begin position="5"/>
        <end position="121"/>
    </location>
</feature>
<evidence type="ECO:0000313" key="4">
    <source>
        <dbReference type="EMBL" id="UJF36254.1"/>
    </source>
</evidence>
<dbReference type="InterPro" id="IPR037090">
    <property type="entry name" value="57_glycoside_trans_central"/>
</dbReference>
<reference evidence="4 5" key="1">
    <citation type="journal article" date="2024" name="Int. J. Syst. Evol. Microbiol.">
        <title>Paenibacillus hexagrammi sp. nov., a novel bacterium isolated from the gut content of Hexagrammos agrammus.</title>
        <authorList>
            <person name="Jung H.K."/>
            <person name="Kim D.G."/>
            <person name="Zin H."/>
            <person name="Park J."/>
            <person name="Jung H."/>
            <person name="Kim Y.O."/>
            <person name="Kong H.J."/>
            <person name="Kim J.W."/>
            <person name="Kim Y.S."/>
        </authorList>
    </citation>
    <scope>NUCLEOTIDE SEQUENCE [LARGE SCALE GENOMIC DNA]</scope>
    <source>
        <strain evidence="4 5">YPD9-1</strain>
    </source>
</reference>
<evidence type="ECO:0000259" key="3">
    <source>
        <dbReference type="Pfam" id="PF13439"/>
    </source>
</evidence>
<dbReference type="InterPro" id="IPR050194">
    <property type="entry name" value="Glycosyltransferase_grp1"/>
</dbReference>
<evidence type="ECO:0000259" key="2">
    <source>
        <dbReference type="Pfam" id="PF09210"/>
    </source>
</evidence>
<feature type="domain" description="Glycosyl transferase family 1" evidence="1">
    <location>
        <begin position="360"/>
        <end position="487"/>
    </location>
</feature>
<dbReference type="InterPro" id="IPR001296">
    <property type="entry name" value="Glyco_trans_1"/>
</dbReference>
<keyword evidence="5" id="KW-1185">Reference proteome</keyword>
<dbReference type="EMBL" id="CP090978">
    <property type="protein sequence ID" value="UJF36254.1"/>
    <property type="molecule type" value="Genomic_DNA"/>
</dbReference>
<dbReference type="Pfam" id="PF09210">
    <property type="entry name" value="BE_C"/>
    <property type="match status" value="1"/>
</dbReference>
<accession>A0ABY3SQJ3</accession>
<dbReference type="InterPro" id="IPR028995">
    <property type="entry name" value="Glyco_hydro_57/38_cen_sf"/>
</dbReference>
<dbReference type="PANTHER" id="PTHR45947:SF3">
    <property type="entry name" value="SULFOQUINOVOSYL TRANSFERASE SQD2"/>
    <property type="match status" value="1"/>
</dbReference>
<evidence type="ECO:0000259" key="1">
    <source>
        <dbReference type="Pfam" id="PF00534"/>
    </source>
</evidence>
<dbReference type="Proteomes" id="UP001649230">
    <property type="component" value="Chromosome"/>
</dbReference>
<dbReference type="InterPro" id="IPR028098">
    <property type="entry name" value="Glyco_trans_4-like_N"/>
</dbReference>
<dbReference type="Pfam" id="PF13439">
    <property type="entry name" value="Glyco_transf_4"/>
    <property type="match status" value="1"/>
</dbReference>
<feature type="domain" description="Glycosyltransferase subfamily 4-like N-terminal" evidence="3">
    <location>
        <begin position="161"/>
        <end position="334"/>
    </location>
</feature>
<proteinExistence type="predicted"/>